<reference evidence="4" key="1">
    <citation type="journal article" date="2019" name="Gigascience">
        <title>De novo genome assembly of the endangered Acer yangbiense, a plant species with extremely small populations endemic to Yunnan Province, China.</title>
        <authorList>
            <person name="Yang J."/>
            <person name="Wariss H.M."/>
            <person name="Tao L."/>
            <person name="Zhang R."/>
            <person name="Yun Q."/>
            <person name="Hollingsworth P."/>
            <person name="Dao Z."/>
            <person name="Luo G."/>
            <person name="Guo H."/>
            <person name="Ma Y."/>
            <person name="Sun W."/>
        </authorList>
    </citation>
    <scope>NUCLEOTIDE SEQUENCE [LARGE SCALE GENOMIC DNA]</scope>
    <source>
        <strain evidence="4">cv. Malutang</strain>
    </source>
</reference>
<name>A0A5C7IC74_9ROSI</name>
<dbReference type="Proteomes" id="UP000323000">
    <property type="component" value="Chromosome 3"/>
</dbReference>
<comment type="caution">
    <text evidence="3">The sequence shown here is derived from an EMBL/GenBank/DDBJ whole genome shotgun (WGS) entry which is preliminary data.</text>
</comment>
<evidence type="ECO:0000313" key="4">
    <source>
        <dbReference type="Proteomes" id="UP000323000"/>
    </source>
</evidence>
<feature type="transmembrane region" description="Helical" evidence="2">
    <location>
        <begin position="121"/>
        <end position="145"/>
    </location>
</feature>
<protein>
    <recommendedName>
        <fullName evidence="5">EF-hand domain-containing protein</fullName>
    </recommendedName>
</protein>
<accession>A0A5C7IC74</accession>
<keyword evidence="4" id="KW-1185">Reference proteome</keyword>
<evidence type="ECO:0000256" key="2">
    <source>
        <dbReference type="SAM" id="Phobius"/>
    </source>
</evidence>
<keyword evidence="2" id="KW-0472">Membrane</keyword>
<evidence type="ECO:0000313" key="3">
    <source>
        <dbReference type="EMBL" id="TXG66056.1"/>
    </source>
</evidence>
<evidence type="ECO:0008006" key="5">
    <source>
        <dbReference type="Google" id="ProtNLM"/>
    </source>
</evidence>
<dbReference type="GO" id="GO:0005509">
    <property type="term" value="F:calcium ion binding"/>
    <property type="evidence" value="ECO:0007669"/>
    <property type="project" value="TreeGrafter"/>
</dbReference>
<proteinExistence type="inferred from homology"/>
<dbReference type="GO" id="GO:0004497">
    <property type="term" value="F:monooxygenase activity"/>
    <property type="evidence" value="ECO:0007669"/>
    <property type="project" value="TreeGrafter"/>
</dbReference>
<dbReference type="AlphaFoldDB" id="A0A5C7IC74"/>
<dbReference type="PANTHER" id="PTHR31495:SF20">
    <property type="entry name" value="CALEOSIN-RELATED FAMILY PROTEIN"/>
    <property type="match status" value="1"/>
</dbReference>
<dbReference type="EMBL" id="VAHF01000003">
    <property type="protein sequence ID" value="TXG66056.1"/>
    <property type="molecule type" value="Genomic_DNA"/>
</dbReference>
<sequence>MAAKETVIATVAEKAPVTSERQIRDDLDTKLPKPYVPRAVVAPDTENVNGTWGHKHNNMSVLQQHVAFFDQDDDGIIYPSETYRGIYIYIYIYIYICHVPAGSSIVSYMRSYFLVSSRFRILGFNPVASFIFMILVHITMSYATLPSWLPSPYFPIYIQNIHKAKHGSDSATYDTEGRYIPANLENIFSKYAHTMPDKLTLGELWHMTQTASKLEWGALYLLAKDEEGYLSKEAVRRCFDGSLFQYCSKTHKAATTKME</sequence>
<dbReference type="PANTHER" id="PTHR31495">
    <property type="entry name" value="PEROXYGENASE 3-RELATED"/>
    <property type="match status" value="1"/>
</dbReference>
<dbReference type="OrthoDB" id="640742at2759"/>
<keyword evidence="2" id="KW-1133">Transmembrane helix</keyword>
<gene>
    <name evidence="3" type="ORF">EZV62_007331</name>
</gene>
<comment type="similarity">
    <text evidence="1">Belongs to the caleosin family.</text>
</comment>
<feature type="transmembrane region" description="Helical" evidence="2">
    <location>
        <begin position="86"/>
        <end position="109"/>
    </location>
</feature>
<dbReference type="InterPro" id="IPR007736">
    <property type="entry name" value="Caleosin-related"/>
</dbReference>
<dbReference type="Pfam" id="PF05042">
    <property type="entry name" value="Caleosin"/>
    <property type="match status" value="2"/>
</dbReference>
<evidence type="ECO:0000256" key="1">
    <source>
        <dbReference type="ARBA" id="ARBA00006765"/>
    </source>
</evidence>
<organism evidence="3 4">
    <name type="scientific">Acer yangbiense</name>
    <dbReference type="NCBI Taxonomy" id="1000413"/>
    <lineage>
        <taxon>Eukaryota</taxon>
        <taxon>Viridiplantae</taxon>
        <taxon>Streptophyta</taxon>
        <taxon>Embryophyta</taxon>
        <taxon>Tracheophyta</taxon>
        <taxon>Spermatophyta</taxon>
        <taxon>Magnoliopsida</taxon>
        <taxon>eudicotyledons</taxon>
        <taxon>Gunneridae</taxon>
        <taxon>Pentapetalae</taxon>
        <taxon>rosids</taxon>
        <taxon>malvids</taxon>
        <taxon>Sapindales</taxon>
        <taxon>Sapindaceae</taxon>
        <taxon>Hippocastanoideae</taxon>
        <taxon>Acereae</taxon>
        <taxon>Acer</taxon>
    </lineage>
</organism>
<keyword evidence="2" id="KW-0812">Transmembrane</keyword>